<dbReference type="InterPro" id="IPR010664">
    <property type="entry name" value="LipoPS_assembly_LptC-rel"/>
</dbReference>
<dbReference type="GO" id="GO:1990351">
    <property type="term" value="C:transporter complex"/>
    <property type="evidence" value="ECO:0007669"/>
    <property type="project" value="TreeGrafter"/>
</dbReference>
<evidence type="ECO:0000313" key="2">
    <source>
        <dbReference type="EMBL" id="SJZ46664.1"/>
    </source>
</evidence>
<name>A0A1T4KW51_9FUSO</name>
<evidence type="ECO:0000256" key="1">
    <source>
        <dbReference type="SAM" id="Phobius"/>
    </source>
</evidence>
<keyword evidence="1" id="KW-0472">Membrane</keyword>
<keyword evidence="1" id="KW-1133">Transmembrane helix</keyword>
<dbReference type="Gene3D" id="2.60.450.10">
    <property type="entry name" value="Lipopolysaccharide (LPS) transport protein A like domain"/>
    <property type="match status" value="3"/>
</dbReference>
<protein>
    <submittedName>
        <fullName evidence="2">Lipopolysaccharide-assembly, LptC-related</fullName>
    </submittedName>
</protein>
<dbReference type="Pfam" id="PF06835">
    <property type="entry name" value="LptC"/>
    <property type="match status" value="1"/>
</dbReference>
<evidence type="ECO:0000313" key="3">
    <source>
        <dbReference type="Proteomes" id="UP000191153"/>
    </source>
</evidence>
<proteinExistence type="predicted"/>
<reference evidence="2 3" key="1">
    <citation type="submission" date="2017-02" db="EMBL/GenBank/DDBJ databases">
        <authorList>
            <person name="Peterson S.W."/>
        </authorList>
    </citation>
    <scope>NUCLEOTIDE SEQUENCE [LARGE SCALE GENOMIC DNA]</scope>
    <source>
        <strain evidence="2 3">ATCC 700028</strain>
    </source>
</reference>
<dbReference type="OrthoDB" id="89860at2"/>
<dbReference type="STRING" id="180163.SAMN02745174_00624"/>
<dbReference type="RefSeq" id="WP_078693158.1">
    <property type="nucleotide sequence ID" value="NZ_FUWX01000005.1"/>
</dbReference>
<feature type="transmembrane region" description="Helical" evidence="1">
    <location>
        <begin position="7"/>
        <end position="25"/>
    </location>
</feature>
<sequence>MNRKKLLYIAAIIVVLGLGYINYFGDEKTVAPKAQVIETTDVTYNSDGYEIEALKQKDMLKSDETTFEKAQAKVKNLFLSGDNILLDKAKNLILKNNIFGKSINGWEFKTEAAKYIKEDDLIVSDSGVTAINKEKGMEISGKNFKSDSKMDFMNLQGDVSLKVKDYTLLAEKAEYNNKSKIVNIFGNIKLESNNSKVAKGKLFGEFKKGRYNIETKILEAWEPFEIDYNGTKLYGEHLIYNEETGAFKITKNVHVVSNGYNIKMDSITRENEKALININGPVEGDNKVNFFKGNRGYYNEEIGLFELVGDIKGHSNKGDKLLAEKLFYFKDNETFKLYGKDGEDVYYKNATKEIKAPEVIYNEKTGIGEVIKGYVFDEKDNQYASGDLVTFNDNSKKYTVKGNGYFKDKDYIFKSDLIEYEKDKDLALLPGKYTVTERKSNGVFKGSNGIYILSKGDFESKGDFTYENKEEKLSGENLKYNIKSGYGTIEKNVVLLKKEDNTIVKGNSGEFKNNNYAKIIGNLEILNSNADIYGNSGTYFLNENKVIIPGKINFKGKEKDISGTMENGVYYVNSGKMIGKNFHGKNMNNIIKSDIINYYVNKNEVVLEKNCVIKNLEGTLKSSLINYELDNNEVILKNKFVMDYRDFKVTSSKGTINMNSNSFTTGPVNILSKLGDKFSADSSKGNMKNMVIDLNGNTHGEFMDKGVLTKFKGDNTRVYLKDENNTYVAQRIEVIKNGEIIREDLDLKSDYLEMDVPRNLVFAKDNSVVVMKNERGTTTIKSKSMNGDLNTEIINLNIDVHIINKNKEGEVTNLTSTKATIKNKENIVELMGDVIAENAKATISADSAIYNTKTNKIKAKGNVFIDYKSKTSKSRSIINGESKDAYKNFMKQ</sequence>
<keyword evidence="3" id="KW-1185">Reference proteome</keyword>
<dbReference type="GO" id="GO:0009279">
    <property type="term" value="C:cell outer membrane"/>
    <property type="evidence" value="ECO:0007669"/>
    <property type="project" value="TreeGrafter"/>
</dbReference>
<gene>
    <name evidence="2" type="ORF">SAMN02745174_00624</name>
</gene>
<dbReference type="Proteomes" id="UP000191153">
    <property type="component" value="Unassembled WGS sequence"/>
</dbReference>
<dbReference type="InterPro" id="IPR050218">
    <property type="entry name" value="LptD"/>
</dbReference>
<accession>A0A1T4KW51</accession>
<dbReference type="PANTHER" id="PTHR30189:SF1">
    <property type="entry name" value="LPS-ASSEMBLY PROTEIN LPTD"/>
    <property type="match status" value="1"/>
</dbReference>
<dbReference type="PANTHER" id="PTHR30189">
    <property type="entry name" value="LPS-ASSEMBLY PROTEIN"/>
    <property type="match status" value="1"/>
</dbReference>
<organism evidence="2 3">
    <name type="scientific">Cetobacterium ceti</name>
    <dbReference type="NCBI Taxonomy" id="180163"/>
    <lineage>
        <taxon>Bacteria</taxon>
        <taxon>Fusobacteriati</taxon>
        <taxon>Fusobacteriota</taxon>
        <taxon>Fusobacteriia</taxon>
        <taxon>Fusobacteriales</taxon>
        <taxon>Fusobacteriaceae</taxon>
        <taxon>Cetobacterium</taxon>
    </lineage>
</organism>
<keyword evidence="1" id="KW-0812">Transmembrane</keyword>
<dbReference type="AlphaFoldDB" id="A0A1T4KW51"/>
<dbReference type="EMBL" id="FUWX01000005">
    <property type="protein sequence ID" value="SJZ46664.1"/>
    <property type="molecule type" value="Genomic_DNA"/>
</dbReference>